<dbReference type="Pfam" id="PF13304">
    <property type="entry name" value="AAA_21"/>
    <property type="match status" value="1"/>
</dbReference>
<dbReference type="GO" id="GO:0016020">
    <property type="term" value="C:membrane"/>
    <property type="evidence" value="ECO:0007669"/>
    <property type="project" value="InterPro"/>
</dbReference>
<feature type="domain" description="ATPase AAA-type core" evidence="1">
    <location>
        <begin position="15"/>
        <end position="72"/>
    </location>
</feature>
<dbReference type="InterPro" id="IPR003959">
    <property type="entry name" value="ATPase_AAA_core"/>
</dbReference>
<dbReference type="InterPro" id="IPR027417">
    <property type="entry name" value="P-loop_NTPase"/>
</dbReference>
<dbReference type="PANTHER" id="PTHR19229:SF271">
    <property type="entry name" value="ABC TRANSPORTER CED-7"/>
    <property type="match status" value="1"/>
</dbReference>
<dbReference type="AlphaFoldDB" id="A0A0B1SIL1"/>
<protein>
    <recommendedName>
        <fullName evidence="1">ATPase AAA-type core domain-containing protein</fullName>
    </recommendedName>
</protein>
<reference evidence="2 3" key="1">
    <citation type="submission" date="2014-03" db="EMBL/GenBank/DDBJ databases">
        <title>Draft genome of the hookworm Oesophagostomum dentatum.</title>
        <authorList>
            <person name="Mitreva M."/>
        </authorList>
    </citation>
    <scope>NUCLEOTIDE SEQUENCE [LARGE SCALE GENOMIC DNA]</scope>
    <source>
        <strain evidence="2 3">OD-Hann</strain>
    </source>
</reference>
<organism evidence="2 3">
    <name type="scientific">Oesophagostomum dentatum</name>
    <name type="common">Nodular worm</name>
    <dbReference type="NCBI Taxonomy" id="61180"/>
    <lineage>
        <taxon>Eukaryota</taxon>
        <taxon>Metazoa</taxon>
        <taxon>Ecdysozoa</taxon>
        <taxon>Nematoda</taxon>
        <taxon>Chromadorea</taxon>
        <taxon>Rhabditida</taxon>
        <taxon>Rhabditina</taxon>
        <taxon>Rhabditomorpha</taxon>
        <taxon>Strongyloidea</taxon>
        <taxon>Strongylidae</taxon>
        <taxon>Oesophagostomum</taxon>
    </lineage>
</organism>
<gene>
    <name evidence="2" type="ORF">OESDEN_16926</name>
</gene>
<dbReference type="GO" id="GO:0140359">
    <property type="term" value="F:ABC-type transporter activity"/>
    <property type="evidence" value="ECO:0007669"/>
    <property type="project" value="InterPro"/>
</dbReference>
<proteinExistence type="predicted"/>
<accession>A0A0B1SIL1</accession>
<name>A0A0B1SIL1_OESDE</name>
<dbReference type="Gene3D" id="3.40.50.300">
    <property type="entry name" value="P-loop containing nucleotide triphosphate hydrolases"/>
    <property type="match status" value="1"/>
</dbReference>
<dbReference type="GO" id="GO:0016887">
    <property type="term" value="F:ATP hydrolysis activity"/>
    <property type="evidence" value="ECO:0007669"/>
    <property type="project" value="InterPro"/>
</dbReference>
<sequence length="209" mass="23491">MIDHADKLIRYYSGGQRRKISVGLALLAPTKIIILDEPSAGIDPKARREIWEVLSMMRDSSESSLLLTSHSMDECEALCSRIAILQKGRMIAIGTSQQLKSRFGNSFTITMVAPRLEERDDVIKGVQRAFPDATLKTPKESLTLSLKWQIPRRETDRWSTLFREVQSLAASLGVVDFCVTQSSLEETFLRLSLENEGDDEESSSITIRV</sequence>
<dbReference type="OrthoDB" id="10255969at2759"/>
<evidence type="ECO:0000313" key="3">
    <source>
        <dbReference type="Proteomes" id="UP000053660"/>
    </source>
</evidence>
<evidence type="ECO:0000259" key="1">
    <source>
        <dbReference type="Pfam" id="PF13304"/>
    </source>
</evidence>
<dbReference type="PANTHER" id="PTHR19229">
    <property type="entry name" value="ATP-BINDING CASSETTE TRANSPORTER SUBFAMILY A ABCA"/>
    <property type="match status" value="1"/>
</dbReference>
<dbReference type="GO" id="GO:0005319">
    <property type="term" value="F:lipid transporter activity"/>
    <property type="evidence" value="ECO:0007669"/>
    <property type="project" value="TreeGrafter"/>
</dbReference>
<dbReference type="InterPro" id="IPR026082">
    <property type="entry name" value="ABCA"/>
</dbReference>
<keyword evidence="3" id="KW-1185">Reference proteome</keyword>
<dbReference type="EMBL" id="KN573756">
    <property type="protein sequence ID" value="KHJ83377.1"/>
    <property type="molecule type" value="Genomic_DNA"/>
</dbReference>
<dbReference type="GO" id="GO:0005524">
    <property type="term" value="F:ATP binding"/>
    <property type="evidence" value="ECO:0007669"/>
    <property type="project" value="InterPro"/>
</dbReference>
<evidence type="ECO:0000313" key="2">
    <source>
        <dbReference type="EMBL" id="KHJ83377.1"/>
    </source>
</evidence>
<dbReference type="Proteomes" id="UP000053660">
    <property type="component" value="Unassembled WGS sequence"/>
</dbReference>
<dbReference type="SUPFAM" id="SSF52540">
    <property type="entry name" value="P-loop containing nucleoside triphosphate hydrolases"/>
    <property type="match status" value="1"/>
</dbReference>